<sequence length="319" mass="36455">MLLKLRYPLVATESNESAAAIYNHHSHAVSAPLWEFFPTLTNNQQLAMENTEPTRTCGACHKEVAEVNFALHETHCKRFLSLCPDCGEAVPKDQLSQHREEQHTQVKCSKCNKKMERCHLVDHEAEECPERLQKCQFCELEVAWKQLQEHSVVCGSRTELCRDCGRYVKLSDQPAHSSTCSAADEEDSPQAASSAPHTTENIVSCRSCRRTFLAEEIKQHEHDQLEYYQTSQLAYEEAKPKEETLEDEDDFYKPQSQNQLSSAYKATSLSYAGRRAPWISEDKDQISTCPHCHLALPLPTLKWHEAKCRIHIVLKDREG</sequence>
<dbReference type="InterPro" id="IPR051986">
    <property type="entry name" value="Innate_Immune_Apopt_Reg"/>
</dbReference>
<dbReference type="Pfam" id="PF21366">
    <property type="entry name" value="TRAFD1-XIAF1_ZnF"/>
    <property type="match status" value="1"/>
</dbReference>
<evidence type="ECO:0000259" key="6">
    <source>
        <dbReference type="PROSITE" id="PS50145"/>
    </source>
</evidence>
<dbReference type="InterPro" id="IPR041386">
    <property type="entry name" value="XAF1_C"/>
</dbReference>
<feature type="domain" description="TRAF-type" evidence="6">
    <location>
        <begin position="72"/>
        <end position="148"/>
    </location>
</feature>
<dbReference type="PANTHER" id="PTHR16295">
    <property type="entry name" value="TRAF-TYPE ZINC FINGER PROTEIN-RELATED"/>
    <property type="match status" value="1"/>
</dbReference>
<feature type="zinc finger region" description="TRAF-type" evidence="4">
    <location>
        <begin position="72"/>
        <end position="148"/>
    </location>
</feature>
<evidence type="ECO:0000313" key="7">
    <source>
        <dbReference type="EMBL" id="KAK5617022.1"/>
    </source>
</evidence>
<feature type="region of interest" description="Disordered" evidence="5">
    <location>
        <begin position="178"/>
        <end position="198"/>
    </location>
</feature>
<dbReference type="Pfam" id="PF18608">
    <property type="entry name" value="XAF1_C"/>
    <property type="match status" value="1"/>
</dbReference>
<dbReference type="AlphaFoldDB" id="A0AAV9S6K8"/>
<dbReference type="PANTHER" id="PTHR16295:SF17">
    <property type="entry name" value="XIAP-ASSOCIATED FACTOR 1"/>
    <property type="match status" value="1"/>
</dbReference>
<dbReference type="GO" id="GO:0005739">
    <property type="term" value="C:mitochondrion"/>
    <property type="evidence" value="ECO:0007669"/>
    <property type="project" value="TreeGrafter"/>
</dbReference>
<dbReference type="EMBL" id="JAHHUM010000866">
    <property type="protein sequence ID" value="KAK5617022.1"/>
    <property type="molecule type" value="Genomic_DNA"/>
</dbReference>
<evidence type="ECO:0000256" key="3">
    <source>
        <dbReference type="ARBA" id="ARBA00022833"/>
    </source>
</evidence>
<keyword evidence="1 4" id="KW-0479">Metal-binding</keyword>
<evidence type="ECO:0000313" key="8">
    <source>
        <dbReference type="Proteomes" id="UP001311232"/>
    </source>
</evidence>
<name>A0AAV9S6K8_9TELE</name>
<gene>
    <name evidence="7" type="ORF">CRENBAI_016502</name>
</gene>
<dbReference type="GO" id="GO:0006915">
    <property type="term" value="P:apoptotic process"/>
    <property type="evidence" value="ECO:0007669"/>
    <property type="project" value="InterPro"/>
</dbReference>
<keyword evidence="3 4" id="KW-0862">Zinc</keyword>
<dbReference type="InterPro" id="IPR031220">
    <property type="entry name" value="XAF1_C_sf"/>
</dbReference>
<dbReference type="InterPro" id="IPR013083">
    <property type="entry name" value="Znf_RING/FYVE/PHD"/>
</dbReference>
<protein>
    <recommendedName>
        <fullName evidence="6">TRAF-type domain-containing protein</fullName>
    </recommendedName>
</protein>
<keyword evidence="8" id="KW-1185">Reference proteome</keyword>
<dbReference type="GO" id="GO:0008270">
    <property type="term" value="F:zinc ion binding"/>
    <property type="evidence" value="ECO:0007669"/>
    <property type="project" value="UniProtKB-KW"/>
</dbReference>
<organism evidence="7 8">
    <name type="scientific">Crenichthys baileyi</name>
    <name type="common">White River springfish</name>
    <dbReference type="NCBI Taxonomy" id="28760"/>
    <lineage>
        <taxon>Eukaryota</taxon>
        <taxon>Metazoa</taxon>
        <taxon>Chordata</taxon>
        <taxon>Craniata</taxon>
        <taxon>Vertebrata</taxon>
        <taxon>Euteleostomi</taxon>
        <taxon>Actinopterygii</taxon>
        <taxon>Neopterygii</taxon>
        <taxon>Teleostei</taxon>
        <taxon>Neoteleostei</taxon>
        <taxon>Acanthomorphata</taxon>
        <taxon>Ovalentaria</taxon>
        <taxon>Atherinomorphae</taxon>
        <taxon>Cyprinodontiformes</taxon>
        <taxon>Goodeidae</taxon>
        <taxon>Crenichthys</taxon>
    </lineage>
</organism>
<evidence type="ECO:0000256" key="4">
    <source>
        <dbReference type="PROSITE-ProRule" id="PRU00207"/>
    </source>
</evidence>
<accession>A0AAV9S6K8</accession>
<evidence type="ECO:0000256" key="1">
    <source>
        <dbReference type="ARBA" id="ARBA00022723"/>
    </source>
</evidence>
<evidence type="ECO:0000256" key="5">
    <source>
        <dbReference type="SAM" id="MobiDB-lite"/>
    </source>
</evidence>
<dbReference type="Proteomes" id="UP001311232">
    <property type="component" value="Unassembled WGS sequence"/>
</dbReference>
<reference evidence="7 8" key="1">
    <citation type="submission" date="2021-06" db="EMBL/GenBank/DDBJ databases">
        <authorList>
            <person name="Palmer J.M."/>
        </authorList>
    </citation>
    <scope>NUCLEOTIDE SEQUENCE [LARGE SCALE GENOMIC DNA]</scope>
    <source>
        <strain evidence="7 8">MEX-2019</strain>
        <tissue evidence="7">Muscle</tissue>
    </source>
</reference>
<dbReference type="InterPro" id="IPR001293">
    <property type="entry name" value="Znf_TRAF"/>
</dbReference>
<keyword evidence="2 4" id="KW-0863">Zinc-finger</keyword>
<dbReference type="InterPro" id="IPR049439">
    <property type="entry name" value="TRAFD1-XIAF1_Znf"/>
</dbReference>
<comment type="caution">
    <text evidence="7">The sequence shown here is derived from an EMBL/GenBank/DDBJ whole genome shotgun (WGS) entry which is preliminary data.</text>
</comment>
<evidence type="ECO:0000256" key="2">
    <source>
        <dbReference type="ARBA" id="ARBA00022771"/>
    </source>
</evidence>
<dbReference type="PROSITE" id="PS50145">
    <property type="entry name" value="ZF_TRAF"/>
    <property type="match status" value="1"/>
</dbReference>
<dbReference type="Gene3D" id="3.30.40.10">
    <property type="entry name" value="Zinc/RING finger domain, C3HC4 (zinc finger)"/>
    <property type="match status" value="2"/>
</dbReference>
<dbReference type="Gene3D" id="6.10.250.1730">
    <property type="match status" value="1"/>
</dbReference>
<proteinExistence type="predicted"/>